<gene>
    <name evidence="2" type="ORF">BURPS1710A_A1917</name>
</gene>
<protein>
    <submittedName>
        <fullName evidence="2">Uncharacterized protein</fullName>
    </submittedName>
</protein>
<dbReference type="AlphaFoldDB" id="A0A0E1VUT2"/>
<accession>A0A0E1VUT2</accession>
<dbReference type="HOGENOM" id="CLU_123755_0_0_4"/>
<sequence>MTSGRAPPEVRKDEAAALRRAMRGAGRASPSRARRYENVSKEPNTHREAGAPVHRYRLQVRNMNGECRTYELRLSSLDDGYTLEIDEWLNFPDMHPGDVTPVHVSRPVQFAVPAHEFYRRRRAFRTELIESVAAALRAGEVVRMRDSPDEYSGGHAGNPWVNWIRADLRANPGGRPPPVGDDMQDLIH</sequence>
<feature type="compositionally biased region" description="Basic and acidic residues" evidence="1">
    <location>
        <begin position="34"/>
        <end position="49"/>
    </location>
</feature>
<organism evidence="2">
    <name type="scientific">Burkholderia pseudomallei 1710a</name>
    <dbReference type="NCBI Taxonomy" id="320371"/>
    <lineage>
        <taxon>Bacteria</taxon>
        <taxon>Pseudomonadati</taxon>
        <taxon>Pseudomonadota</taxon>
        <taxon>Betaproteobacteria</taxon>
        <taxon>Burkholderiales</taxon>
        <taxon>Burkholderiaceae</taxon>
        <taxon>Burkholderia</taxon>
        <taxon>pseudomallei group</taxon>
    </lineage>
</organism>
<dbReference type="EMBL" id="CM000833">
    <property type="protein sequence ID" value="EET04643.1"/>
    <property type="molecule type" value="Genomic_DNA"/>
</dbReference>
<proteinExistence type="predicted"/>
<name>A0A0E1VUT2_BURPE</name>
<feature type="region of interest" description="Disordered" evidence="1">
    <location>
        <begin position="18"/>
        <end position="51"/>
    </location>
</feature>
<evidence type="ECO:0000313" key="2">
    <source>
        <dbReference type="EMBL" id="EET04643.1"/>
    </source>
</evidence>
<evidence type="ECO:0000256" key="1">
    <source>
        <dbReference type="SAM" id="MobiDB-lite"/>
    </source>
</evidence>
<dbReference type="Proteomes" id="UP000001812">
    <property type="component" value="Chromosome II"/>
</dbReference>
<reference evidence="2" key="1">
    <citation type="submission" date="2009-05" db="EMBL/GenBank/DDBJ databases">
        <authorList>
            <person name="Harkins D.M."/>
            <person name="DeShazer D."/>
            <person name="Woods D.E."/>
            <person name="Brinkac L.M."/>
            <person name="Brown K.A."/>
            <person name="Hung G.C."/>
            <person name="Tuanyok A."/>
            <person name="Zhang B."/>
            <person name="Nierman W.C."/>
        </authorList>
    </citation>
    <scope>NUCLEOTIDE SEQUENCE [LARGE SCALE GENOMIC DNA]</scope>
    <source>
        <strain evidence="2">1710a</strain>
    </source>
</reference>